<feature type="signal peptide" evidence="1">
    <location>
        <begin position="1"/>
        <end position="30"/>
    </location>
</feature>
<keyword evidence="1" id="KW-0732">Signal</keyword>
<evidence type="ECO:0000313" key="2">
    <source>
        <dbReference type="EMBL" id="ACG36159.1"/>
    </source>
</evidence>
<dbReference type="HOGENOM" id="CLU_2515951_0_0_1"/>
<dbReference type="AlphaFoldDB" id="B6TGC6"/>
<protein>
    <recommendedName>
        <fullName evidence="3">Secreted protein</fullName>
    </recommendedName>
</protein>
<dbReference type="EMBL" id="EU964041">
    <property type="protein sequence ID" value="ACG36159.1"/>
    <property type="molecule type" value="mRNA"/>
</dbReference>
<reference evidence="2" key="1">
    <citation type="journal article" date="2009" name="Plant Mol. Biol.">
        <title>Insights into corn genes derived from large-scale cDNA sequencing.</title>
        <authorList>
            <person name="Alexandrov N.N."/>
            <person name="Brover V.V."/>
            <person name="Freidin S."/>
            <person name="Troukhan M.E."/>
            <person name="Tatarinova T.V."/>
            <person name="Zhang H."/>
            <person name="Swaller T.J."/>
            <person name="Lu Y.P."/>
            <person name="Bouck J."/>
            <person name="Flavell R.B."/>
            <person name="Feldmann K.A."/>
        </authorList>
    </citation>
    <scope>NUCLEOTIDE SEQUENCE</scope>
</reference>
<name>B6TGC6_MAIZE</name>
<sequence length="85" mass="9758">MFLAPGSPPSSCSVFLYALLPLLLVRYARRIFASSTEIYNKNMELRRDSQGTIVIMFKQFLSRPALLLLRATFYILCLHNKSKKS</sequence>
<organism evidence="2">
    <name type="scientific">Zea mays</name>
    <name type="common">Maize</name>
    <dbReference type="NCBI Taxonomy" id="4577"/>
    <lineage>
        <taxon>Eukaryota</taxon>
        <taxon>Viridiplantae</taxon>
        <taxon>Streptophyta</taxon>
        <taxon>Embryophyta</taxon>
        <taxon>Tracheophyta</taxon>
        <taxon>Spermatophyta</taxon>
        <taxon>Magnoliopsida</taxon>
        <taxon>Liliopsida</taxon>
        <taxon>Poales</taxon>
        <taxon>Poaceae</taxon>
        <taxon>PACMAD clade</taxon>
        <taxon>Panicoideae</taxon>
        <taxon>Andropogonodae</taxon>
        <taxon>Andropogoneae</taxon>
        <taxon>Tripsacinae</taxon>
        <taxon>Zea</taxon>
    </lineage>
</organism>
<evidence type="ECO:0008006" key="3">
    <source>
        <dbReference type="Google" id="ProtNLM"/>
    </source>
</evidence>
<evidence type="ECO:0000256" key="1">
    <source>
        <dbReference type="SAM" id="SignalP"/>
    </source>
</evidence>
<accession>B6TGC6</accession>
<proteinExistence type="evidence at transcript level"/>
<feature type="chain" id="PRO_5009948809" description="Secreted protein" evidence="1">
    <location>
        <begin position="31"/>
        <end position="85"/>
    </location>
</feature>